<evidence type="ECO:0000256" key="1">
    <source>
        <dbReference type="SAM" id="SignalP"/>
    </source>
</evidence>
<dbReference type="EMBL" id="JAVBIK010000001">
    <property type="protein sequence ID" value="MDT7519115.1"/>
    <property type="molecule type" value="Genomic_DNA"/>
</dbReference>
<evidence type="ECO:0000313" key="3">
    <source>
        <dbReference type="Proteomes" id="UP001321700"/>
    </source>
</evidence>
<dbReference type="RefSeq" id="WP_313874815.1">
    <property type="nucleotide sequence ID" value="NZ_JAVBIK010000001.1"/>
</dbReference>
<reference evidence="2 3" key="1">
    <citation type="submission" date="2023-08" db="EMBL/GenBank/DDBJ databases">
        <title>Rhodoferax potami sp. nov. and Rhodoferax mekongensis sp. nov., isolated from the Mekong River in Thailand.</title>
        <authorList>
            <person name="Kitikhun S."/>
            <person name="Charoenyingcharoen P."/>
            <person name="Siriarchawattana P."/>
            <person name="Likhitrattanapisal S."/>
            <person name="Nilsakha T."/>
            <person name="Chanpet A."/>
            <person name="Rattanawaree P."/>
            <person name="Ingsriswang S."/>
        </authorList>
    </citation>
    <scope>NUCLEOTIDE SEQUENCE [LARGE SCALE GENOMIC DNA]</scope>
    <source>
        <strain evidence="2 3">TBRC 17660</strain>
    </source>
</reference>
<comment type="caution">
    <text evidence="2">The sequence shown here is derived from an EMBL/GenBank/DDBJ whole genome shotgun (WGS) entry which is preliminary data.</text>
</comment>
<protein>
    <recommendedName>
        <fullName evidence="4">Type II and III secretion system protein</fullName>
    </recommendedName>
</protein>
<keyword evidence="1" id="KW-0732">Signal</keyword>
<feature type="chain" id="PRO_5045371719" description="Type II and III secretion system protein" evidence="1">
    <location>
        <begin position="24"/>
        <end position="215"/>
    </location>
</feature>
<proteinExistence type="predicted"/>
<dbReference type="Proteomes" id="UP001321700">
    <property type="component" value="Unassembled WGS sequence"/>
</dbReference>
<feature type="signal peptide" evidence="1">
    <location>
        <begin position="1"/>
        <end position="23"/>
    </location>
</feature>
<gene>
    <name evidence="2" type="ORF">RAE19_10395</name>
</gene>
<organism evidence="2 3">
    <name type="scientific">Rhodoferax potami</name>
    <dbReference type="NCBI Taxonomy" id="3068338"/>
    <lineage>
        <taxon>Bacteria</taxon>
        <taxon>Pseudomonadati</taxon>
        <taxon>Pseudomonadota</taxon>
        <taxon>Betaproteobacteria</taxon>
        <taxon>Burkholderiales</taxon>
        <taxon>Comamonadaceae</taxon>
        <taxon>Rhodoferax</taxon>
    </lineage>
</organism>
<evidence type="ECO:0000313" key="2">
    <source>
        <dbReference type="EMBL" id="MDT7519115.1"/>
    </source>
</evidence>
<keyword evidence="3" id="KW-1185">Reference proteome</keyword>
<accession>A0ABU3KMS2</accession>
<evidence type="ECO:0008006" key="4">
    <source>
        <dbReference type="Google" id="ProtNLM"/>
    </source>
</evidence>
<sequence>MNRRDWLTLALFWHLAPAAHAQAAINSGANVTPLPLRNLLIEVRQVQSEDGQQAGLDVQGGRVTGGLAQGRSSGTVVQQILILNGRPARIAVQTQTPLRLLQSFVRNGQIVTTQGTVLIEAGTGFSALPRWEGGEVVEVELDTQQALRPLFPQAGAVNAPPAQSSTGSSMLLPLGEWMTVAETEQNLQNNQQSLRGTQMQSGVARTEVQLRVSLR</sequence>
<name>A0ABU3KMS2_9BURK</name>